<gene>
    <name evidence="1" type="ORF">RRG08_055820</name>
</gene>
<comment type="caution">
    <text evidence="1">The sequence shown here is derived from an EMBL/GenBank/DDBJ whole genome shotgun (WGS) entry which is preliminary data.</text>
</comment>
<dbReference type="EMBL" id="JAWDGP010001076">
    <property type="protein sequence ID" value="KAK3795257.1"/>
    <property type="molecule type" value="Genomic_DNA"/>
</dbReference>
<evidence type="ECO:0000313" key="1">
    <source>
        <dbReference type="EMBL" id="KAK3795257.1"/>
    </source>
</evidence>
<name>A0AAE1E5Z6_9GAST</name>
<protein>
    <submittedName>
        <fullName evidence="1">Uncharacterized protein</fullName>
    </submittedName>
</protein>
<evidence type="ECO:0000313" key="2">
    <source>
        <dbReference type="Proteomes" id="UP001283361"/>
    </source>
</evidence>
<sequence>MEPKVLRFSKVFRITVVLPSIVSAKPDSNLLFSSRDNGSTHPTRPLPSQFGKFLCFFVRIGHTREERDPSV</sequence>
<organism evidence="1 2">
    <name type="scientific">Elysia crispata</name>
    <name type="common">lettuce slug</name>
    <dbReference type="NCBI Taxonomy" id="231223"/>
    <lineage>
        <taxon>Eukaryota</taxon>
        <taxon>Metazoa</taxon>
        <taxon>Spiralia</taxon>
        <taxon>Lophotrochozoa</taxon>
        <taxon>Mollusca</taxon>
        <taxon>Gastropoda</taxon>
        <taxon>Heterobranchia</taxon>
        <taxon>Euthyneura</taxon>
        <taxon>Panpulmonata</taxon>
        <taxon>Sacoglossa</taxon>
        <taxon>Placobranchoidea</taxon>
        <taxon>Plakobranchidae</taxon>
        <taxon>Elysia</taxon>
    </lineage>
</organism>
<dbReference type="AlphaFoldDB" id="A0AAE1E5Z6"/>
<proteinExistence type="predicted"/>
<keyword evidence="2" id="KW-1185">Reference proteome</keyword>
<dbReference type="Proteomes" id="UP001283361">
    <property type="component" value="Unassembled WGS sequence"/>
</dbReference>
<reference evidence="1" key="1">
    <citation type="journal article" date="2023" name="G3 (Bethesda)">
        <title>A reference genome for the long-term kleptoplast-retaining sea slug Elysia crispata morphotype clarki.</title>
        <authorList>
            <person name="Eastman K.E."/>
            <person name="Pendleton A.L."/>
            <person name="Shaikh M.A."/>
            <person name="Suttiyut T."/>
            <person name="Ogas R."/>
            <person name="Tomko P."/>
            <person name="Gavelis G."/>
            <person name="Widhalm J.R."/>
            <person name="Wisecaver J.H."/>
        </authorList>
    </citation>
    <scope>NUCLEOTIDE SEQUENCE</scope>
    <source>
        <strain evidence="1">ECLA1</strain>
    </source>
</reference>
<accession>A0AAE1E5Z6</accession>